<protein>
    <submittedName>
        <fullName evidence="2">Formimidoyltetrahydrofolate cyclodeaminase</fullName>
    </submittedName>
</protein>
<evidence type="ECO:0000259" key="1">
    <source>
        <dbReference type="Pfam" id="PF04961"/>
    </source>
</evidence>
<dbReference type="GeneID" id="41587546"/>
<organism evidence="2 5">
    <name type="scientific">Cuniculiplasma divulgatum</name>
    <dbReference type="NCBI Taxonomy" id="1673428"/>
    <lineage>
        <taxon>Archaea</taxon>
        <taxon>Methanobacteriati</taxon>
        <taxon>Thermoplasmatota</taxon>
        <taxon>Thermoplasmata</taxon>
        <taxon>Thermoplasmatales</taxon>
        <taxon>Cuniculiplasmataceae</taxon>
        <taxon>Cuniculiplasma</taxon>
    </lineage>
</organism>
<dbReference type="InterPro" id="IPR036178">
    <property type="entry name" value="Formintransfe-cycloase-like_sf"/>
</dbReference>
<proteinExistence type="predicted"/>
<evidence type="ECO:0000313" key="2">
    <source>
        <dbReference type="EMBL" id="SIM35874.1"/>
    </source>
</evidence>
<dbReference type="Proteomes" id="UP000187822">
    <property type="component" value="Chromosome I"/>
</dbReference>
<dbReference type="Proteomes" id="UP000195607">
    <property type="component" value="Chromosome I"/>
</dbReference>
<dbReference type="AlphaFoldDB" id="A0A1N5SIH1"/>
<gene>
    <name evidence="3" type="ORF">CPM_0209</name>
    <name evidence="2" type="ORF">CSP5_0243</name>
</gene>
<dbReference type="EMBL" id="LT671858">
    <property type="protein sequence ID" value="SIM35874.1"/>
    <property type="molecule type" value="Genomic_DNA"/>
</dbReference>
<dbReference type="Gene3D" id="1.20.120.680">
    <property type="entry name" value="Formiminotetrahydrofolate cyclodeaminase monomer, up-and-down helical bundle"/>
    <property type="match status" value="1"/>
</dbReference>
<dbReference type="Pfam" id="PF04961">
    <property type="entry name" value="FTCD_C"/>
    <property type="match status" value="1"/>
</dbReference>
<sequence length="210" mass="23203">MIDLNNFMRELESSSPAPGGGSAAALVGAVSASLGLMVSRLTEGKKGYEDQQEEIRRITNEMIEVKELLMAGIEEDTASFNGIGAARKLPKSNDEEKRIRKEAMDRAMRDAIRSPWKIAMNCQRAMRLNSRLLKIGNRNASSDAAAGLIMAKAAADSALLNVRINLKYMNNNSYSEEQLLKIKLFSEDCETILRDSLSLFNRLMDPEGEA</sequence>
<dbReference type="OrthoDB" id="56828at2157"/>
<evidence type="ECO:0000313" key="5">
    <source>
        <dbReference type="Proteomes" id="UP000195607"/>
    </source>
</evidence>
<name>A0A1N5SIH1_9ARCH</name>
<dbReference type="EMBL" id="LT719092">
    <property type="protein sequence ID" value="SJK84101.1"/>
    <property type="molecule type" value="Genomic_DNA"/>
</dbReference>
<accession>A0A1N5SIH1</accession>
<dbReference type="STRING" id="1673428.CPM_0209"/>
<reference evidence="4" key="3">
    <citation type="submission" date="2016-06" db="EMBL/GenBank/DDBJ databases">
        <authorList>
            <person name="Toshchakov V.S."/>
        </authorList>
    </citation>
    <scope>NUCLEOTIDE SEQUENCE [LARGE SCALE GENOMIC DNA]</scope>
    <source>
        <strain>PM4 (JCM 30641</strain>
        <strain evidence="4">\VKM B-2940)</strain>
    </source>
</reference>
<dbReference type="SUPFAM" id="SSF101262">
    <property type="entry name" value="Methenyltetrahydrofolate cyclohydrolase-like"/>
    <property type="match status" value="1"/>
</dbReference>
<dbReference type="InterPro" id="IPR007044">
    <property type="entry name" value="Cyclodeamin/CycHdrlase"/>
</dbReference>
<evidence type="ECO:0000313" key="3">
    <source>
        <dbReference type="EMBL" id="SJK84101.1"/>
    </source>
</evidence>
<evidence type="ECO:0000313" key="4">
    <source>
        <dbReference type="Proteomes" id="UP000187822"/>
    </source>
</evidence>
<dbReference type="KEGG" id="cdiv:CPM_0209"/>
<keyword evidence="4" id="KW-1185">Reference proteome</keyword>
<reference evidence="3" key="2">
    <citation type="submission" date="2016-06" db="EMBL/GenBank/DDBJ databases">
        <authorList>
            <person name="Olsen C.W."/>
            <person name="Carey S."/>
            <person name="Hinshaw L."/>
            <person name="Karasin A.I."/>
        </authorList>
    </citation>
    <scope>NUCLEOTIDE SEQUENCE [LARGE SCALE GENOMIC DNA]</scope>
    <source>
        <strain evidence="3">PM4</strain>
    </source>
</reference>
<dbReference type="RefSeq" id="WP_021789286.1">
    <property type="nucleotide sequence ID" value="NZ_LT671858.1"/>
</dbReference>
<reference evidence="2 5" key="1">
    <citation type="submission" date="2016-04" db="EMBL/GenBank/DDBJ databases">
        <authorList>
            <person name="Evans L.H."/>
            <person name="Alamgir A."/>
            <person name="Owens N."/>
            <person name="Weber N.D."/>
            <person name="Virtaneva K."/>
            <person name="Barbian K."/>
            <person name="Babar A."/>
            <person name="Rosenke K."/>
        </authorList>
    </citation>
    <scope>NUCLEOTIDE SEQUENCE [LARGE SCALE GENOMIC DNA]</scope>
    <source>
        <strain evidence="2">S5</strain>
        <strain evidence="5">S5(T) (JCM 30642 \VKM B-2941)</strain>
    </source>
</reference>
<dbReference type="GO" id="GO:0003824">
    <property type="term" value="F:catalytic activity"/>
    <property type="evidence" value="ECO:0007669"/>
    <property type="project" value="InterPro"/>
</dbReference>
<feature type="domain" description="Cyclodeaminase/cyclohydrolase" evidence="1">
    <location>
        <begin position="4"/>
        <end position="178"/>
    </location>
</feature>